<dbReference type="InterPro" id="IPR023405">
    <property type="entry name" value="Topo_IA_core_domain"/>
</dbReference>
<sequence length="838" mass="93893">MAKNLVIVESPAKAKTIEKFLGSDFQVESSYGHIADLPSKEIGVDVENGFKPKYEVSPDKKALVSKLKTLSKNAETVWLASDEDREGEAISWHLAEELKLDTKKTKRIVFHEITKSAILKAIDNPREIDYNLVNAQQARRVLDRLVGYELSPVLWRKIKGGLSAGRVQSVSVRLIVEREREIQNFNAVATYSVVAEFVNEAGKAFKAKLPKNFNTKKEAEDFLNQNIGSKYKVADLETKPTKKSPTAPFTTSTLQQEAARKLYLPVGITMQLAQRLYEAGLITYMRTDSVNLSKEAMDAAEAEIIKSYGKEFSKPRVFANKNKGAQEAHEAIRPTDMSRHTVNIDRDQARLYDLIWKRTLASQMSDAQLERTNVKIEADNHSEIFTASGEVLLFEGFLKVYLEGHDDDEEEQEGMLPALKVNEKLANNYITATERYSRPPARYTEASLVKKLEELGIGRPSTYAPTISTIINRNYVEKGTLEGHERNYTQLTLQNSKVDEKVLKENTGSDKGKLVPTDIGTIVTDFLVKNFGNILDYNFTAKVEQDFDEIAEGNIDWAKMMQDFYNQFHPNVKEVEANAERESGERILGKDADGRQVSVRLGKFGPMAQIGEADDEDKKFASLMADQNIGNITLEEALNLFLLPKSLGEYKGEEVEVNNGRYGPYVRHGSVFISLPRGEDPLNVSKERAQELIDEKALADAPIAVYKGEAVQKGVGRFGPFIKWNGLFVNVSKKYNFDNLSQADVEELIEDKLQKNIDKVIHNWEEEGIVVEKARWGRSVILKGKIKIELSKDVDASKLTLANVQEMIAAKTPAKKTAAKKTATAKKAPAKKAAAKKK</sequence>
<keyword evidence="13" id="KW-1185">Reference proteome</keyword>
<dbReference type="Pfam" id="PF01751">
    <property type="entry name" value="Toprim"/>
    <property type="match status" value="1"/>
</dbReference>
<evidence type="ECO:0000313" key="13">
    <source>
        <dbReference type="Proteomes" id="UP001485226"/>
    </source>
</evidence>
<evidence type="ECO:0000256" key="3">
    <source>
        <dbReference type="ARBA" id="ARBA00022723"/>
    </source>
</evidence>
<evidence type="ECO:0000259" key="10">
    <source>
        <dbReference type="PROSITE" id="PS50880"/>
    </source>
</evidence>
<dbReference type="InterPro" id="IPR013824">
    <property type="entry name" value="Topo_IA_cen_sub1"/>
</dbReference>
<dbReference type="Gene3D" id="2.70.20.10">
    <property type="entry name" value="Topoisomerase I, domain 3"/>
    <property type="match status" value="1"/>
</dbReference>
<dbReference type="InterPro" id="IPR000380">
    <property type="entry name" value="Topo_IA"/>
</dbReference>
<protein>
    <recommendedName>
        <fullName evidence="8">DNA topoisomerase 1</fullName>
        <ecNumber evidence="8">5.6.2.1</ecNumber>
    </recommendedName>
    <alternativeName>
        <fullName evidence="8">DNA topoisomerase I</fullName>
    </alternativeName>
</protein>
<evidence type="ECO:0000256" key="8">
    <source>
        <dbReference type="HAMAP-Rule" id="MF_00952"/>
    </source>
</evidence>
<evidence type="ECO:0000256" key="5">
    <source>
        <dbReference type="ARBA" id="ARBA00023029"/>
    </source>
</evidence>
<keyword evidence="6 8" id="KW-0238">DNA-binding</keyword>
<dbReference type="InterPro" id="IPR013497">
    <property type="entry name" value="Topo_IA_cen"/>
</dbReference>
<feature type="domain" description="Toprim" evidence="10">
    <location>
        <begin position="3"/>
        <end position="113"/>
    </location>
</feature>
<feature type="active site" description="O-(5'-phospho-DNA)-tyrosine intermediate" evidence="8">
    <location>
        <position position="284"/>
    </location>
</feature>
<dbReference type="HAMAP" id="MF_00952">
    <property type="entry name" value="Topoisom_1_prok"/>
    <property type="match status" value="1"/>
</dbReference>
<keyword evidence="4" id="KW-0460">Magnesium</keyword>
<dbReference type="NCBIfam" id="TIGR01051">
    <property type="entry name" value="topA_bact"/>
    <property type="match status" value="1"/>
</dbReference>
<dbReference type="CDD" id="cd03363">
    <property type="entry name" value="TOPRIM_TopoIA_TopoI"/>
    <property type="match status" value="1"/>
</dbReference>
<dbReference type="EMBL" id="JBBYHS010000004">
    <property type="protein sequence ID" value="MEL1253136.1"/>
    <property type="molecule type" value="Genomic_DNA"/>
</dbReference>
<dbReference type="SMART" id="SM00436">
    <property type="entry name" value="TOP1Bc"/>
    <property type="match status" value="1"/>
</dbReference>
<dbReference type="InterPro" id="IPR003602">
    <property type="entry name" value="Topo_IA_DNA-bd_dom"/>
</dbReference>
<dbReference type="InterPro" id="IPR003601">
    <property type="entry name" value="Topo_IA_2"/>
</dbReference>
<dbReference type="InterPro" id="IPR013826">
    <property type="entry name" value="Topo_IA_cen_sub3"/>
</dbReference>
<keyword evidence="5 8" id="KW-0799">Topoisomerase</keyword>
<dbReference type="InterPro" id="IPR028612">
    <property type="entry name" value="Topoisom_1_IA"/>
</dbReference>
<evidence type="ECO:0000256" key="4">
    <source>
        <dbReference type="ARBA" id="ARBA00022842"/>
    </source>
</evidence>
<evidence type="ECO:0000256" key="1">
    <source>
        <dbReference type="ARBA" id="ARBA00000213"/>
    </source>
</evidence>
<feature type="domain" description="Topo IA-type catalytic" evidence="11">
    <location>
        <begin position="129"/>
        <end position="573"/>
    </location>
</feature>
<dbReference type="PANTHER" id="PTHR42785:SF1">
    <property type="entry name" value="DNA TOPOISOMERASE"/>
    <property type="match status" value="1"/>
</dbReference>
<dbReference type="Gene3D" id="1.10.460.10">
    <property type="entry name" value="Topoisomerase I, domain 2"/>
    <property type="match status" value="2"/>
</dbReference>
<keyword evidence="7 8" id="KW-0413">Isomerase</keyword>
<dbReference type="SUPFAM" id="SSF56712">
    <property type="entry name" value="Prokaryotic type I DNA topoisomerase"/>
    <property type="match status" value="1"/>
</dbReference>
<comment type="caution">
    <text evidence="12">The sequence shown here is derived from an EMBL/GenBank/DDBJ whole genome shotgun (WGS) entry which is preliminary data.</text>
</comment>
<evidence type="ECO:0000313" key="12">
    <source>
        <dbReference type="EMBL" id="MEL1253136.1"/>
    </source>
</evidence>
<feature type="compositionally biased region" description="Basic residues" evidence="9">
    <location>
        <begin position="828"/>
        <end position="838"/>
    </location>
</feature>
<dbReference type="SMART" id="SM00437">
    <property type="entry name" value="TOP1Ac"/>
    <property type="match status" value="1"/>
</dbReference>
<dbReference type="PROSITE" id="PS52039">
    <property type="entry name" value="TOPO_IA_2"/>
    <property type="match status" value="1"/>
</dbReference>
<feature type="region of interest" description="Disordered" evidence="9">
    <location>
        <begin position="812"/>
        <end position="838"/>
    </location>
</feature>
<feature type="site" description="Interaction with DNA" evidence="8">
    <location>
        <position position="148"/>
    </location>
</feature>
<dbReference type="GO" id="GO:0003917">
    <property type="term" value="F:DNA topoisomerase type I (single strand cut, ATP-independent) activity"/>
    <property type="evidence" value="ECO:0007669"/>
    <property type="project" value="UniProtKB-EC"/>
</dbReference>
<comment type="subunit">
    <text evidence="8">Monomer.</text>
</comment>
<feature type="site" description="Interaction with DNA" evidence="8">
    <location>
        <position position="139"/>
    </location>
</feature>
<keyword evidence="3" id="KW-0479">Metal-binding</keyword>
<dbReference type="PANTHER" id="PTHR42785">
    <property type="entry name" value="DNA TOPOISOMERASE, TYPE IA, CORE"/>
    <property type="match status" value="1"/>
</dbReference>
<name>A0ABU9ILQ9_9FLAO</name>
<evidence type="ECO:0000256" key="7">
    <source>
        <dbReference type="ARBA" id="ARBA00023235"/>
    </source>
</evidence>
<comment type="catalytic activity">
    <reaction evidence="1 8">
        <text>ATP-independent breakage of single-stranded DNA, followed by passage and rejoining.</text>
        <dbReference type="EC" id="5.6.2.1"/>
    </reaction>
</comment>
<evidence type="ECO:0000256" key="2">
    <source>
        <dbReference type="ARBA" id="ARBA00009446"/>
    </source>
</evidence>
<dbReference type="Gene3D" id="3.40.50.140">
    <property type="match status" value="1"/>
</dbReference>
<evidence type="ECO:0000259" key="11">
    <source>
        <dbReference type="PROSITE" id="PS52039"/>
    </source>
</evidence>
<dbReference type="InterPro" id="IPR023406">
    <property type="entry name" value="Topo_IA_AS"/>
</dbReference>
<dbReference type="Proteomes" id="UP001485226">
    <property type="component" value="Unassembled WGS sequence"/>
</dbReference>
<feature type="site" description="Interaction with DNA" evidence="8">
    <location>
        <position position="140"/>
    </location>
</feature>
<accession>A0ABU9ILQ9</accession>
<comment type="similarity">
    <text evidence="2 8">Belongs to the type IA topoisomerase family.</text>
</comment>
<dbReference type="InterPro" id="IPR034149">
    <property type="entry name" value="TOPRIM_TopoI"/>
</dbReference>
<dbReference type="Gene3D" id="1.10.290.10">
    <property type="entry name" value="Topoisomerase I, domain 4"/>
    <property type="match status" value="1"/>
</dbReference>
<organism evidence="12 13">
    <name type="scientific">Flavobacterium calami</name>
    <dbReference type="NCBI Taxonomy" id="3139144"/>
    <lineage>
        <taxon>Bacteria</taxon>
        <taxon>Pseudomonadati</taxon>
        <taxon>Bacteroidota</taxon>
        <taxon>Flavobacteriia</taxon>
        <taxon>Flavobacteriales</taxon>
        <taxon>Flavobacteriaceae</taxon>
        <taxon>Flavobacterium</taxon>
    </lineage>
</organism>
<dbReference type="SMART" id="SM00493">
    <property type="entry name" value="TOPRIM"/>
    <property type="match status" value="1"/>
</dbReference>
<feature type="site" description="Interaction with DNA" evidence="8">
    <location>
        <position position="473"/>
    </location>
</feature>
<feature type="region of interest" description="Interaction with DNA" evidence="8">
    <location>
        <begin position="163"/>
        <end position="168"/>
    </location>
</feature>
<reference evidence="12 13" key="1">
    <citation type="submission" date="2024-04" db="EMBL/GenBank/DDBJ databases">
        <title>Flavobacterium sp. DGU38 16S ribosomal RNA gene Genome sequencing and assembly.</title>
        <authorList>
            <person name="Park S."/>
        </authorList>
    </citation>
    <scope>NUCLEOTIDE SEQUENCE [LARGE SCALE GENOMIC DNA]</scope>
    <source>
        <strain evidence="12 13">DGU38</strain>
    </source>
</reference>
<dbReference type="Pfam" id="PF01131">
    <property type="entry name" value="Topoisom_bac"/>
    <property type="match status" value="2"/>
</dbReference>
<feature type="site" description="Interaction with DNA" evidence="8">
    <location>
        <position position="143"/>
    </location>
</feature>
<dbReference type="PROSITE" id="PS00396">
    <property type="entry name" value="TOPO_IA_1"/>
    <property type="match status" value="1"/>
</dbReference>
<dbReference type="InterPro" id="IPR013825">
    <property type="entry name" value="Topo_IA_cen_sub2"/>
</dbReference>
<dbReference type="InterPro" id="IPR005733">
    <property type="entry name" value="TopoI_bac-type"/>
</dbReference>
<dbReference type="PROSITE" id="PS50880">
    <property type="entry name" value="TOPRIM"/>
    <property type="match status" value="1"/>
</dbReference>
<evidence type="ECO:0000256" key="9">
    <source>
        <dbReference type="SAM" id="MobiDB-lite"/>
    </source>
</evidence>
<proteinExistence type="inferred from homology"/>
<feature type="site" description="Interaction with DNA" evidence="8">
    <location>
        <position position="33"/>
    </location>
</feature>
<dbReference type="Pfam" id="PF13368">
    <property type="entry name" value="Toprim_C_rpt"/>
    <property type="match status" value="3"/>
</dbReference>
<comment type="function">
    <text evidence="8">Releases the supercoiling and torsional tension of DNA, which is introduced during the DNA replication and transcription, by transiently cleaving and rejoining one strand of the DNA duplex. Introduces a single-strand break via transesterification at a target site in duplex DNA. The scissile phosphodiester is attacked by the catalytic tyrosine of the enzyme, resulting in the formation of a DNA-(5'-phosphotyrosyl)-enzyme intermediate and the expulsion of a 3'-OH DNA strand. The free DNA strand then undergoes passage around the unbroken strand, thus removing DNA supercoils. Finally, in the religation step, the DNA 3'-OH attacks the covalent intermediate to expel the active-site tyrosine and restore the DNA phosphodiester backbone.</text>
</comment>
<dbReference type="InterPro" id="IPR025589">
    <property type="entry name" value="Toprim_C_rpt"/>
</dbReference>
<feature type="site" description="Interaction with DNA" evidence="8">
    <location>
        <position position="286"/>
    </location>
</feature>
<dbReference type="InterPro" id="IPR006171">
    <property type="entry name" value="TOPRIM_dom"/>
</dbReference>
<evidence type="ECO:0000256" key="6">
    <source>
        <dbReference type="ARBA" id="ARBA00023125"/>
    </source>
</evidence>
<gene>
    <name evidence="8 12" type="primary">topA</name>
    <name evidence="12" type="ORF">AAEO57_05080</name>
</gene>
<dbReference type="PRINTS" id="PR00417">
    <property type="entry name" value="PRTPISMRASEI"/>
</dbReference>
<dbReference type="EC" id="5.6.2.1" evidence="8"/>
<feature type="site" description="Interaction with DNA" evidence="8">
    <location>
        <position position="155"/>
    </location>
</feature>
<dbReference type="RefSeq" id="WP_341690159.1">
    <property type="nucleotide sequence ID" value="NZ_JBBYHS010000004.1"/>
</dbReference>
<dbReference type="CDD" id="cd00186">
    <property type="entry name" value="TOP1Ac"/>
    <property type="match status" value="1"/>
</dbReference>